<reference evidence="5" key="1">
    <citation type="submission" date="2013-11" db="EMBL/GenBank/DDBJ databases">
        <title>Genome sequence of the fusiform rust pathogen reveals effectors for host alternation and coevolution with pine.</title>
        <authorList>
            <consortium name="DOE Joint Genome Institute"/>
            <person name="Smith K."/>
            <person name="Pendleton A."/>
            <person name="Kubisiak T."/>
            <person name="Anderson C."/>
            <person name="Salamov A."/>
            <person name="Aerts A."/>
            <person name="Riley R."/>
            <person name="Clum A."/>
            <person name="Lindquist E."/>
            <person name="Ence D."/>
            <person name="Campbell M."/>
            <person name="Kronenberg Z."/>
            <person name="Feau N."/>
            <person name="Dhillon B."/>
            <person name="Hamelin R."/>
            <person name="Burleigh J."/>
            <person name="Smith J."/>
            <person name="Yandell M."/>
            <person name="Nelson C."/>
            <person name="Grigoriev I."/>
            <person name="Davis J."/>
        </authorList>
    </citation>
    <scope>NUCLEOTIDE SEQUENCE</scope>
    <source>
        <strain evidence="5">G11</strain>
    </source>
</reference>
<dbReference type="PROSITE" id="PS51204">
    <property type="entry name" value="HSA"/>
    <property type="match status" value="1"/>
</dbReference>
<feature type="region of interest" description="Disordered" evidence="3">
    <location>
        <begin position="853"/>
        <end position="1002"/>
    </location>
</feature>
<keyword evidence="2" id="KW-0539">Nucleus</keyword>
<dbReference type="SMART" id="SM00573">
    <property type="entry name" value="HSA"/>
    <property type="match status" value="1"/>
</dbReference>
<proteinExistence type="predicted"/>
<feature type="region of interest" description="Disordered" evidence="3">
    <location>
        <begin position="1"/>
        <end position="28"/>
    </location>
</feature>
<feature type="region of interest" description="Disordered" evidence="3">
    <location>
        <begin position="580"/>
        <end position="622"/>
    </location>
</feature>
<comment type="caution">
    <text evidence="5">The sequence shown here is derived from an EMBL/GenBank/DDBJ whole genome shotgun (WGS) entry which is preliminary data.</text>
</comment>
<feature type="compositionally biased region" description="Polar residues" evidence="3">
    <location>
        <begin position="606"/>
        <end position="620"/>
    </location>
</feature>
<evidence type="ECO:0000256" key="1">
    <source>
        <dbReference type="ARBA" id="ARBA00004123"/>
    </source>
</evidence>
<feature type="compositionally biased region" description="Low complexity" evidence="3">
    <location>
        <begin position="1221"/>
        <end position="1244"/>
    </location>
</feature>
<dbReference type="AlphaFoldDB" id="A0A9P6N7T7"/>
<feature type="compositionally biased region" description="Polar residues" evidence="3">
    <location>
        <begin position="580"/>
        <end position="597"/>
    </location>
</feature>
<organism evidence="5 6">
    <name type="scientific">Cronartium quercuum f. sp. fusiforme G11</name>
    <dbReference type="NCBI Taxonomy" id="708437"/>
    <lineage>
        <taxon>Eukaryota</taxon>
        <taxon>Fungi</taxon>
        <taxon>Dikarya</taxon>
        <taxon>Basidiomycota</taxon>
        <taxon>Pucciniomycotina</taxon>
        <taxon>Pucciniomycetes</taxon>
        <taxon>Pucciniales</taxon>
        <taxon>Coleosporiaceae</taxon>
        <taxon>Cronartium</taxon>
    </lineage>
</organism>
<dbReference type="OrthoDB" id="5364245at2759"/>
<dbReference type="EMBL" id="MU167385">
    <property type="protein sequence ID" value="KAG0141465.1"/>
    <property type="molecule type" value="Genomic_DNA"/>
</dbReference>
<dbReference type="GO" id="GO:0006281">
    <property type="term" value="P:DNA repair"/>
    <property type="evidence" value="ECO:0007669"/>
    <property type="project" value="TreeGrafter"/>
</dbReference>
<dbReference type="PANTHER" id="PTHR46459">
    <property type="entry name" value="E1A-BINDING PROTEIN P400-RELATED"/>
    <property type="match status" value="1"/>
</dbReference>
<dbReference type="PANTHER" id="PTHR46459:SF1">
    <property type="entry name" value="E1A-BINDING PROTEIN P400"/>
    <property type="match status" value="1"/>
</dbReference>
<feature type="compositionally biased region" description="Polar residues" evidence="3">
    <location>
        <begin position="935"/>
        <end position="953"/>
    </location>
</feature>
<feature type="compositionally biased region" description="Pro residues" evidence="3">
    <location>
        <begin position="869"/>
        <end position="911"/>
    </location>
</feature>
<gene>
    <name evidence="5" type="ORF">CROQUDRAFT_663799</name>
</gene>
<dbReference type="Pfam" id="PF13921">
    <property type="entry name" value="Myb_DNA-bind_6"/>
    <property type="match status" value="1"/>
</dbReference>
<protein>
    <recommendedName>
        <fullName evidence="4">HSA domain-containing protein</fullName>
    </recommendedName>
</protein>
<evidence type="ECO:0000256" key="2">
    <source>
        <dbReference type="ARBA" id="ARBA00023242"/>
    </source>
</evidence>
<feature type="domain" description="HSA" evidence="4">
    <location>
        <begin position="405"/>
        <end position="489"/>
    </location>
</feature>
<evidence type="ECO:0000313" key="6">
    <source>
        <dbReference type="Proteomes" id="UP000886653"/>
    </source>
</evidence>
<feature type="compositionally biased region" description="Polar residues" evidence="3">
    <location>
        <begin position="16"/>
        <end position="28"/>
    </location>
</feature>
<evidence type="ECO:0000313" key="5">
    <source>
        <dbReference type="EMBL" id="KAG0141465.1"/>
    </source>
</evidence>
<evidence type="ECO:0000259" key="4">
    <source>
        <dbReference type="PROSITE" id="PS51204"/>
    </source>
</evidence>
<dbReference type="GO" id="GO:0003682">
    <property type="term" value="F:chromatin binding"/>
    <property type="evidence" value="ECO:0007669"/>
    <property type="project" value="TreeGrafter"/>
</dbReference>
<sequence>MRRDHHSYPSHFGLATSPTINMPSGAQLRSPSQTRALLLQIKNEQILASKESYRQLLSELFAAIEDIAHFSELGAGQRHRTISPASDRQTRLHTFVEKFTIGGHSISELNLSIPMESPPSIDRDILEDLTPPMSVSMKENSSAEAVPMDVDDVVDQSKLIPELEELSPDEDLSTTQEITLETPFASHIAPSGGDDVPSLDEPNSFAETIPESSGTDGLSEPPNPVNSSRAFPSQPIRLSAINPNILMLSPRKAPPTRMSSLFFDGASQSPRPNNCVSEDYVNNLPPIPAPIVNTRLFAAQPLPGSNSQHWRRQAARAGVWVGPGSNGPGTNELVKMSIKTQHVGVKAALGISDHSKEKHQPESARFKNVLTSADWKTMFEELKMARALEAIERKKAERTWAYTQVRKSRVVQITKAHWDHLLDEMSWLQIDFRQERRWKIATAYRLAHEVAKWHLADASGRKALQFTYDVNAVNQDAVEQDVVDQNVVDQEALDQNDLDHNASNQLAIDQNVGPKAINQNVVEQKATDPTVAEQEAINQNADAQNIVDKNVEPSPPFIDGPNQMPDPTDISNIFVGLTEDTSPYASSKNSPETSRSMKSLKGLRTSDPNLSGQPRKSALSSEARALLHAESRKAHQRKTLARMAIFNILPHQTTIELDQTLPAEVFSTSSGHVVERSPLHQIFNDLPLFGDLESLSTKRPDETSPYIGRITRIAKHIESKPLLVSSLKPSRNCVGQKWSNLSAWSAEDLRERPEGRTEAVPIPSHLFSGRKYRESKDYNALAASSLASETKERKEPWVWTEADEERLKSLRASYNSNWNIVADVFNATSSGSSVHRLTPRDCHECWTRLESQSKSAVEADPPASESSLGPPPPPVSESSLGPPPPPVSESSLGPPPPAVSEPSLGPPPPPVSESSLGPPAPSVSESSLGLPPENTPANPTQAGESVQQEISTETGDKRPSTFASPPAKRVSRQAAIYEISQRVKEKRAAEAPKPLPPGQPRQISLNAHETHAQAMRPYMTPLEMSALKADRDRQAQATLEMVKRQHQMQSESLIHQARAAAVASLMPMRNGGAMNGASAVNGNMSARIVSQSPVPQSRNGNTSGAVPNRPTNIALRYGMGAVPGANPGGASPPNTIAVPPLAAAAHLLNASQNANLPRNLTSHQIAQYLQQQHQLQQQQQQHLDQQLHSAATGAQMQNQIPQLQHLHQQVQAQAQLQQQHAAQLHFQNSQQSQQNTHVPTTPMASSPPRPPSAPTGGT</sequence>
<feature type="region of interest" description="Disordered" evidence="3">
    <location>
        <begin position="187"/>
        <end position="234"/>
    </location>
</feature>
<dbReference type="GO" id="GO:0005634">
    <property type="term" value="C:nucleus"/>
    <property type="evidence" value="ECO:0007669"/>
    <property type="project" value="UniProtKB-SubCell"/>
</dbReference>
<feature type="compositionally biased region" description="Pro residues" evidence="3">
    <location>
        <begin position="1245"/>
        <end position="1258"/>
    </location>
</feature>
<feature type="compositionally biased region" description="Basic and acidic residues" evidence="3">
    <location>
        <begin position="981"/>
        <end position="990"/>
    </location>
</feature>
<dbReference type="InterPro" id="IPR014012">
    <property type="entry name" value="HSA_dom"/>
</dbReference>
<comment type="subcellular location">
    <subcellularLocation>
        <location evidence="1">Nucleus</location>
    </subcellularLocation>
</comment>
<feature type="region of interest" description="Disordered" evidence="3">
    <location>
        <begin position="1221"/>
        <end position="1258"/>
    </location>
</feature>
<dbReference type="Proteomes" id="UP000886653">
    <property type="component" value="Unassembled WGS sequence"/>
</dbReference>
<dbReference type="Pfam" id="PF07529">
    <property type="entry name" value="HSA"/>
    <property type="match status" value="1"/>
</dbReference>
<name>A0A9P6N7T7_9BASI</name>
<accession>A0A9P6N7T7</accession>
<evidence type="ECO:0000256" key="3">
    <source>
        <dbReference type="SAM" id="MobiDB-lite"/>
    </source>
</evidence>
<keyword evidence="6" id="KW-1185">Reference proteome</keyword>
<dbReference type="GO" id="GO:0035267">
    <property type="term" value="C:NuA4 histone acetyltransferase complex"/>
    <property type="evidence" value="ECO:0007669"/>
    <property type="project" value="TreeGrafter"/>
</dbReference>